<dbReference type="AlphaFoldDB" id="A0A6L5XZW8"/>
<keyword evidence="1" id="KW-0175">Coiled coil</keyword>
<comment type="caution">
    <text evidence="2">The sequence shown here is derived from an EMBL/GenBank/DDBJ whole genome shotgun (WGS) entry which is preliminary data.</text>
</comment>
<evidence type="ECO:0000313" key="2">
    <source>
        <dbReference type="EMBL" id="MSS64011.1"/>
    </source>
</evidence>
<proteinExistence type="predicted"/>
<feature type="coiled-coil region" evidence="1">
    <location>
        <begin position="18"/>
        <end position="80"/>
    </location>
</feature>
<dbReference type="EMBL" id="VUMT01000012">
    <property type="protein sequence ID" value="MSS64011.1"/>
    <property type="molecule type" value="Genomic_DNA"/>
</dbReference>
<evidence type="ECO:0000256" key="1">
    <source>
        <dbReference type="SAM" id="Coils"/>
    </source>
</evidence>
<evidence type="ECO:0000313" key="3">
    <source>
        <dbReference type="Proteomes" id="UP000482209"/>
    </source>
</evidence>
<keyword evidence="3" id="KW-1185">Reference proteome</keyword>
<dbReference type="SUPFAM" id="SSF58113">
    <property type="entry name" value="Apolipoprotein A-I"/>
    <property type="match status" value="1"/>
</dbReference>
<accession>A0A6L5XZW8</accession>
<dbReference type="Gene3D" id="1.20.1480.30">
    <property type="entry name" value="Designed four-helix bundle protein"/>
    <property type="match status" value="1"/>
</dbReference>
<dbReference type="Proteomes" id="UP000482209">
    <property type="component" value="Unassembled WGS sequence"/>
</dbReference>
<reference evidence="2 3" key="1">
    <citation type="submission" date="2019-08" db="EMBL/GenBank/DDBJ databases">
        <title>In-depth cultivation of the pig gut microbiome towards novel bacterial diversity and tailored functional studies.</title>
        <authorList>
            <person name="Wylensek D."/>
            <person name="Hitch T.C.A."/>
            <person name="Clavel T."/>
        </authorList>
    </citation>
    <scope>NUCLEOTIDE SEQUENCE [LARGE SCALE GENOMIC DNA]</scope>
    <source>
        <strain evidence="2 3">WCA-693-APC-MOT-I</strain>
    </source>
</reference>
<organism evidence="2 3">
    <name type="scientific">Velocimicrobium porci</name>
    <dbReference type="NCBI Taxonomy" id="2606634"/>
    <lineage>
        <taxon>Bacteria</taxon>
        <taxon>Bacillati</taxon>
        <taxon>Bacillota</taxon>
        <taxon>Clostridia</taxon>
        <taxon>Lachnospirales</taxon>
        <taxon>Lachnospiraceae</taxon>
        <taxon>Velocimicrobium</taxon>
    </lineage>
</organism>
<sequence length="159" mass="18680">MSDNEVLKMIFDSVQGIKTDIQTVRTEMREELKDVKENMQEMREELQTVKADMQEIREELQIVKEDIQKMKENVQKLENDFASSVVDLNEIKQKVKIIDLSIENETNRNIKIIAEGHLDLARKLDNALKIENEKEILLIRVNTIENELIKVKEYINQIA</sequence>
<protein>
    <submittedName>
        <fullName evidence="2">Uncharacterized protein</fullName>
    </submittedName>
</protein>
<dbReference type="RefSeq" id="WP_154519416.1">
    <property type="nucleotide sequence ID" value="NZ_VUMT01000012.1"/>
</dbReference>
<gene>
    <name evidence="2" type="ORF">FYJ58_09005</name>
</gene>
<name>A0A6L5XZW8_9FIRM</name>